<dbReference type="EMBL" id="CAJNOR010019565">
    <property type="protein sequence ID" value="CAF1689722.1"/>
    <property type="molecule type" value="Genomic_DNA"/>
</dbReference>
<organism evidence="3 4">
    <name type="scientific">Adineta ricciae</name>
    <name type="common">Rotifer</name>
    <dbReference type="NCBI Taxonomy" id="249248"/>
    <lineage>
        <taxon>Eukaryota</taxon>
        <taxon>Metazoa</taxon>
        <taxon>Spiralia</taxon>
        <taxon>Gnathifera</taxon>
        <taxon>Rotifera</taxon>
        <taxon>Eurotatoria</taxon>
        <taxon>Bdelloidea</taxon>
        <taxon>Adinetida</taxon>
        <taxon>Adinetidae</taxon>
        <taxon>Adineta</taxon>
    </lineage>
</organism>
<protein>
    <recommendedName>
        <fullName evidence="2">Integrase zinc-binding domain-containing protein</fullName>
    </recommendedName>
</protein>
<keyword evidence="4" id="KW-1185">Reference proteome</keyword>
<name>A0A816HQ45_ADIRI</name>
<evidence type="ECO:0000256" key="1">
    <source>
        <dbReference type="SAM" id="MobiDB-lite"/>
    </source>
</evidence>
<feature type="region of interest" description="Disordered" evidence="1">
    <location>
        <begin position="30"/>
        <end position="54"/>
    </location>
</feature>
<evidence type="ECO:0000313" key="3">
    <source>
        <dbReference type="EMBL" id="CAF1689722.1"/>
    </source>
</evidence>
<reference evidence="3" key="1">
    <citation type="submission" date="2021-02" db="EMBL/GenBank/DDBJ databases">
        <authorList>
            <person name="Nowell W R."/>
        </authorList>
    </citation>
    <scope>NUCLEOTIDE SEQUENCE</scope>
</reference>
<feature type="non-terminal residue" evidence="3">
    <location>
        <position position="1"/>
    </location>
</feature>
<evidence type="ECO:0000313" key="4">
    <source>
        <dbReference type="Proteomes" id="UP000663828"/>
    </source>
</evidence>
<dbReference type="Pfam" id="PF17921">
    <property type="entry name" value="Integrase_H2C2"/>
    <property type="match status" value="1"/>
</dbReference>
<accession>A0A816HQ45</accession>
<sequence length="189" mass="21851">DDYVPTKSQTTQTETSISAITIAPVVTRAQHKQRQNEKKNDCTTNQCRNEQPTKRNVDTMIDSSCTQENINHHQPTEIDNRIVPFTLEDIKQLQDQDSECQHIITNINDCNDYIFENGVLARNLIPPVPFIPKGRIRADIIKIYHDTPANGAHFGRDRTIHTIKKRYYWPNMITDIKKSHQIVRSLSTE</sequence>
<comment type="caution">
    <text evidence="3">The sequence shown here is derived from an EMBL/GenBank/DDBJ whole genome shotgun (WGS) entry which is preliminary data.</text>
</comment>
<dbReference type="InterPro" id="IPR041588">
    <property type="entry name" value="Integrase_H2C2"/>
</dbReference>
<dbReference type="AlphaFoldDB" id="A0A816HQ45"/>
<evidence type="ECO:0000259" key="2">
    <source>
        <dbReference type="Pfam" id="PF17921"/>
    </source>
</evidence>
<proteinExistence type="predicted"/>
<feature type="domain" description="Integrase zinc-binding" evidence="2">
    <location>
        <begin position="135"/>
        <end position="178"/>
    </location>
</feature>
<gene>
    <name evidence="3" type="ORF">XAT740_LOCUS63428</name>
</gene>
<dbReference type="Proteomes" id="UP000663828">
    <property type="component" value="Unassembled WGS sequence"/>
</dbReference>
<dbReference type="Gene3D" id="1.10.340.70">
    <property type="match status" value="1"/>
</dbReference>